<organism evidence="1 2">
    <name type="scientific">Hyphobacterium lacteum</name>
    <dbReference type="NCBI Taxonomy" id="3116575"/>
    <lineage>
        <taxon>Bacteria</taxon>
        <taxon>Pseudomonadati</taxon>
        <taxon>Pseudomonadota</taxon>
        <taxon>Alphaproteobacteria</taxon>
        <taxon>Maricaulales</taxon>
        <taxon>Maricaulaceae</taxon>
        <taxon>Hyphobacterium</taxon>
    </lineage>
</organism>
<protein>
    <submittedName>
        <fullName evidence="1">Uncharacterized protein</fullName>
    </submittedName>
</protein>
<keyword evidence="2" id="KW-1185">Reference proteome</keyword>
<dbReference type="EMBL" id="JAZDRP010000004">
    <property type="protein sequence ID" value="MEE2526287.1"/>
    <property type="molecule type" value="Genomic_DNA"/>
</dbReference>
<name>A0ABU7LQU8_9PROT</name>
<proteinExistence type="predicted"/>
<evidence type="ECO:0000313" key="2">
    <source>
        <dbReference type="Proteomes" id="UP001354971"/>
    </source>
</evidence>
<evidence type="ECO:0000313" key="1">
    <source>
        <dbReference type="EMBL" id="MEE2526287.1"/>
    </source>
</evidence>
<accession>A0ABU7LQU8</accession>
<gene>
    <name evidence="1" type="ORF">V0U79_07900</name>
</gene>
<dbReference type="RefSeq" id="WP_330198950.1">
    <property type="nucleotide sequence ID" value="NZ_JAZDRP010000004.1"/>
</dbReference>
<reference evidence="1 2" key="1">
    <citation type="submission" date="2024-01" db="EMBL/GenBank/DDBJ databases">
        <title>Hyphobacterium bacterium isolated from marine sediment.</title>
        <authorList>
            <person name="Zhao S."/>
        </authorList>
    </citation>
    <scope>NUCLEOTIDE SEQUENCE [LARGE SCALE GENOMIC DNA]</scope>
    <source>
        <strain evidence="2">HN65</strain>
    </source>
</reference>
<comment type="caution">
    <text evidence="1">The sequence shown here is derived from an EMBL/GenBank/DDBJ whole genome shotgun (WGS) entry which is preliminary data.</text>
</comment>
<dbReference type="Proteomes" id="UP001354971">
    <property type="component" value="Unassembled WGS sequence"/>
</dbReference>
<sequence length="161" mass="17846">MSKRFYKPENRLGAVMSQPGGMPARAALARAKYQMTQKRGEFEKRLKARVKEIQAMPVCDTAGETFRTASMKASDIVTLAGVTGQKLTMTTAAALIEFAEWMLEAEAGDTAPIPVFIDSIRLAHEKGPRMTEEEAQTLVARLHRLTDIYQARYPLPDEDAA</sequence>